<dbReference type="Gene3D" id="3.40.50.2300">
    <property type="match status" value="3"/>
</dbReference>
<comment type="similarity">
    <text evidence="1">Belongs to the leucine-binding protein family.</text>
</comment>
<gene>
    <name evidence="5" type="ORF">NOV18_13520</name>
</gene>
<proteinExistence type="inferred from homology"/>
<feature type="domain" description="Leucine-binding protein" evidence="4">
    <location>
        <begin position="47"/>
        <end position="124"/>
    </location>
</feature>
<keyword evidence="2" id="KW-0732">Signal</keyword>
<dbReference type="PANTHER" id="PTHR30483:SF6">
    <property type="entry name" value="PERIPLASMIC BINDING PROTEIN OF ABC TRANSPORTER FOR NATURAL AMINO ACIDS"/>
    <property type="match status" value="1"/>
</dbReference>
<dbReference type="PROSITE" id="PS51318">
    <property type="entry name" value="TAT"/>
    <property type="match status" value="1"/>
</dbReference>
<accession>A0AAJ5IQG3</accession>
<keyword evidence="3" id="KW-0812">Transmembrane</keyword>
<evidence type="ECO:0000256" key="3">
    <source>
        <dbReference type="SAM" id="Phobius"/>
    </source>
</evidence>
<dbReference type="Pfam" id="PF13458">
    <property type="entry name" value="Peripla_BP_6"/>
    <property type="match status" value="2"/>
</dbReference>
<evidence type="ECO:0000313" key="6">
    <source>
        <dbReference type="Proteomes" id="UP001058744"/>
    </source>
</evidence>
<dbReference type="InterPro" id="IPR006311">
    <property type="entry name" value="TAT_signal"/>
</dbReference>
<evidence type="ECO:0000256" key="1">
    <source>
        <dbReference type="ARBA" id="ARBA00010062"/>
    </source>
</evidence>
<evidence type="ECO:0000259" key="4">
    <source>
        <dbReference type="Pfam" id="PF13458"/>
    </source>
</evidence>
<sequence>MRDDNNKNLVGGLPVTRRNFLRATGIVAGTAALATMPFGPLLAAERTIKIGYVSPQTGPLAPFAAADQYILQSLQRVMSNTIGIGGKTYKFEVVVKDSQSNPNRAAEVASELILSDKVDLMLVSSTPETTTDDFSAQLSAFKKANTEIVTGVVIPPDLTTFWTQARQQNLEPKIVSVGKALLFPSAVETLGKSGHNLSTEVWWSPNHPFSSSLTGASSSQLANEFTQATGKQWTQPLGFVHALFELAVDILKRTEEVGNPEAVRDALRKTRLNTVVGPVNWSDSPIKNVAKTPLVGGQWRMQGSGKFDLVITSNASAAVIPVGGEKQQIVYR</sequence>
<dbReference type="InterPro" id="IPR028081">
    <property type="entry name" value="Leu-bd"/>
</dbReference>
<keyword evidence="3" id="KW-0472">Membrane</keyword>
<protein>
    <submittedName>
        <fullName evidence="5">ABC transporter substrate-binding protein</fullName>
    </submittedName>
</protein>
<feature type="transmembrane region" description="Helical" evidence="3">
    <location>
        <begin position="20"/>
        <end position="44"/>
    </location>
</feature>
<dbReference type="NCBIfam" id="TIGR01409">
    <property type="entry name" value="TAT_signal_seq"/>
    <property type="match status" value="1"/>
</dbReference>
<evidence type="ECO:0000256" key="2">
    <source>
        <dbReference type="ARBA" id="ARBA00022729"/>
    </source>
</evidence>
<dbReference type="CDD" id="cd06337">
    <property type="entry name" value="PBP1_ABC_ligand_binding-like"/>
    <property type="match status" value="1"/>
</dbReference>
<evidence type="ECO:0000313" key="5">
    <source>
        <dbReference type="EMBL" id="UUC21434.1"/>
    </source>
</evidence>
<reference evidence="5" key="1">
    <citation type="submission" date="2022-07" db="EMBL/GenBank/DDBJ databases">
        <title>Complete genome of MD9.</title>
        <authorList>
            <person name="Cao G."/>
        </authorList>
    </citation>
    <scope>NUCLEOTIDE SEQUENCE</scope>
    <source>
        <strain evidence="5">MD9</strain>
    </source>
</reference>
<dbReference type="RefSeq" id="WP_256382143.1">
    <property type="nucleotide sequence ID" value="NZ_CP101700.1"/>
</dbReference>
<dbReference type="Proteomes" id="UP001058744">
    <property type="component" value="Chromosome"/>
</dbReference>
<keyword evidence="3" id="KW-1133">Transmembrane helix</keyword>
<dbReference type="SUPFAM" id="SSF53822">
    <property type="entry name" value="Periplasmic binding protein-like I"/>
    <property type="match status" value="2"/>
</dbReference>
<organism evidence="5 6">
    <name type="scientific">Pseudomonas asiatica</name>
    <dbReference type="NCBI Taxonomy" id="2219225"/>
    <lineage>
        <taxon>Bacteria</taxon>
        <taxon>Pseudomonadati</taxon>
        <taxon>Pseudomonadota</taxon>
        <taxon>Gammaproteobacteria</taxon>
        <taxon>Pseudomonadales</taxon>
        <taxon>Pseudomonadaceae</taxon>
        <taxon>Pseudomonas</taxon>
    </lineage>
</organism>
<dbReference type="InterPro" id="IPR019546">
    <property type="entry name" value="TAT_signal_bac_arc"/>
</dbReference>
<dbReference type="PANTHER" id="PTHR30483">
    <property type="entry name" value="LEUCINE-SPECIFIC-BINDING PROTEIN"/>
    <property type="match status" value="1"/>
</dbReference>
<dbReference type="AlphaFoldDB" id="A0AAJ5IQG3"/>
<dbReference type="EMBL" id="CP101700">
    <property type="protein sequence ID" value="UUC21434.1"/>
    <property type="molecule type" value="Genomic_DNA"/>
</dbReference>
<dbReference type="InterPro" id="IPR028082">
    <property type="entry name" value="Peripla_BP_I"/>
</dbReference>
<feature type="domain" description="Leucine-binding protein" evidence="4">
    <location>
        <begin position="128"/>
        <end position="295"/>
    </location>
</feature>
<dbReference type="InterPro" id="IPR051010">
    <property type="entry name" value="BCAA_transport"/>
</dbReference>
<name>A0AAJ5IQG3_9PSED</name>